<evidence type="ECO:0000256" key="3">
    <source>
        <dbReference type="ARBA" id="ARBA00022989"/>
    </source>
</evidence>
<feature type="transmembrane region" description="Helical" evidence="5">
    <location>
        <begin position="467"/>
        <end position="491"/>
    </location>
</feature>
<sequence length="543" mass="56139">MTSHEALAQAALPAPDIEYGRLAPMLIVFGVAVVAVIVEAFAPTRGRLTSHLVLSLGGLGAAFVAVVLLRGDHGTAVMGAVVVDGPTLFLQGTILLVSILAVLLIAERSGLRAAGGARRSAVASVPSPAAGVGGIDAFAPQAAAVPGSVDELEATRAGVMQTEVFPLTLFAVGGMLLFPAAGDLLTMFVALEVLSLPLYLLCGLARRRRLLSQEAALKYFLLGAFSSAFFLYGVALLYGYAGTVRLAGIADAIADGGEQRPVLALLGAGLLSVGLLFKVGAVPFHSWVPDVYQGAPTPVTAFMAAAVKVAAFGAMLRIFYVALPELRADWRPMLWAVAIATMLIGAVLAITQTDVKRMLAYSAIAHTGFILTGLIAGNDAGLSATMFYLLAYGFSTLGAFACVMLVRDGHQETTDMAGWAGLGRRSPLFAAVFALFLLSFAGIPLTSGFVGKFAVFRAAAEGGAVPLVIVGVISSAIAAFFYVRVIVLMYFSDPTPESEATTVVVPSTATAAAICLCAVVTLMLGILPQPVLDLADRAAQFLT</sequence>
<evidence type="ECO:0000256" key="5">
    <source>
        <dbReference type="HAMAP-Rule" id="MF_00445"/>
    </source>
</evidence>
<feature type="transmembrane region" description="Helical" evidence="5">
    <location>
        <begin position="503"/>
        <end position="527"/>
    </location>
</feature>
<evidence type="ECO:0000256" key="4">
    <source>
        <dbReference type="ARBA" id="ARBA00023136"/>
    </source>
</evidence>
<proteinExistence type="inferred from homology"/>
<gene>
    <name evidence="5 8" type="primary">nuoN</name>
    <name evidence="8" type="ORF">FCG67_11160</name>
</gene>
<evidence type="ECO:0000256" key="1">
    <source>
        <dbReference type="ARBA" id="ARBA00004127"/>
    </source>
</evidence>
<dbReference type="PANTHER" id="PTHR22773">
    <property type="entry name" value="NADH DEHYDROGENASE"/>
    <property type="match status" value="1"/>
</dbReference>
<keyword evidence="9" id="KW-1185">Reference proteome</keyword>
<keyword evidence="2 5" id="KW-0812">Transmembrane</keyword>
<evidence type="ECO:0000313" key="9">
    <source>
        <dbReference type="Proteomes" id="UP000305109"/>
    </source>
</evidence>
<dbReference type="Proteomes" id="UP000305109">
    <property type="component" value="Unassembled WGS sequence"/>
</dbReference>
<comment type="function">
    <text evidence="5">NDH-1 shuttles electrons from NADH, via FMN and iron-sulfur (Fe-S) centers, to quinones in the respiratory chain. The immediate electron acceptor for the enzyme in this species is believed to be a menaquinone. Couples the redox reaction to proton translocation (for every two electrons transferred, four hydrogen ions are translocated across the cytoplasmic membrane), and thus conserves the redox energy in a proton gradient.</text>
</comment>
<feature type="transmembrane region" description="Helical" evidence="5">
    <location>
        <begin position="22"/>
        <end position="41"/>
    </location>
</feature>
<protein>
    <recommendedName>
        <fullName evidence="5">NADH-quinone oxidoreductase subunit N</fullName>
        <ecNumber evidence="5">7.1.1.-</ecNumber>
    </recommendedName>
    <alternativeName>
        <fullName evidence="5">NADH dehydrogenase I subunit N</fullName>
    </alternativeName>
    <alternativeName>
        <fullName evidence="5">NDH-1 subunit N</fullName>
    </alternativeName>
</protein>
<accession>A0ABY2RLD6</accession>
<feature type="domain" description="NADH:quinone oxidoreductase/Mrp antiporter transmembrane" evidence="7">
    <location>
        <begin position="181"/>
        <end position="477"/>
    </location>
</feature>
<dbReference type="InterPro" id="IPR001750">
    <property type="entry name" value="ND/Mrp_TM"/>
</dbReference>
<keyword evidence="5" id="KW-0874">Quinone</keyword>
<organism evidence="8 9">
    <name type="scientific">Rhodococcus oryzae</name>
    <dbReference type="NCBI Taxonomy" id="2571143"/>
    <lineage>
        <taxon>Bacteria</taxon>
        <taxon>Bacillati</taxon>
        <taxon>Actinomycetota</taxon>
        <taxon>Actinomycetes</taxon>
        <taxon>Mycobacteriales</taxon>
        <taxon>Nocardiaceae</taxon>
        <taxon>Rhodococcus</taxon>
    </lineage>
</organism>
<keyword evidence="5" id="KW-1003">Cell membrane</keyword>
<dbReference type="NCBIfam" id="TIGR01770">
    <property type="entry name" value="NDH_I_N"/>
    <property type="match status" value="1"/>
</dbReference>
<dbReference type="GO" id="GO:0016491">
    <property type="term" value="F:oxidoreductase activity"/>
    <property type="evidence" value="ECO:0007669"/>
    <property type="project" value="UniProtKB-KW"/>
</dbReference>
<dbReference type="HAMAP" id="MF_00445">
    <property type="entry name" value="NDH1_NuoN_1"/>
    <property type="match status" value="1"/>
</dbReference>
<dbReference type="EMBL" id="SUMD01000004">
    <property type="protein sequence ID" value="TJZ78574.1"/>
    <property type="molecule type" value="Genomic_DNA"/>
</dbReference>
<feature type="transmembrane region" description="Helical" evidence="5">
    <location>
        <begin position="217"/>
        <end position="241"/>
    </location>
</feature>
<dbReference type="EC" id="7.1.1.-" evidence="5"/>
<name>A0ABY2RLD6_9NOCA</name>
<comment type="caution">
    <text evidence="8">The sequence shown here is derived from an EMBL/GenBank/DDBJ whole genome shotgun (WGS) entry which is preliminary data.</text>
</comment>
<comment type="subunit">
    <text evidence="5">NDH-1 is composed of 14 different subunits. Subunits NuoA, H, J, K, L, M, N constitute the membrane sector of the complex.</text>
</comment>
<feature type="transmembrane region" description="Helical" evidence="5">
    <location>
        <begin position="358"/>
        <end position="376"/>
    </location>
</feature>
<comment type="similarity">
    <text evidence="5">Belongs to the complex I subunit 2 family.</text>
</comment>
<comment type="catalytic activity">
    <reaction evidence="5">
        <text>a quinone + NADH + 5 H(+)(in) = a quinol + NAD(+) + 4 H(+)(out)</text>
        <dbReference type="Rhea" id="RHEA:57888"/>
        <dbReference type="ChEBI" id="CHEBI:15378"/>
        <dbReference type="ChEBI" id="CHEBI:24646"/>
        <dbReference type="ChEBI" id="CHEBI:57540"/>
        <dbReference type="ChEBI" id="CHEBI:57945"/>
        <dbReference type="ChEBI" id="CHEBI:132124"/>
    </reaction>
</comment>
<evidence type="ECO:0000259" key="7">
    <source>
        <dbReference type="Pfam" id="PF00361"/>
    </source>
</evidence>
<keyword evidence="5" id="KW-0520">NAD</keyword>
<evidence type="ECO:0000313" key="8">
    <source>
        <dbReference type="EMBL" id="TJZ78574.1"/>
    </source>
</evidence>
<evidence type="ECO:0000256" key="6">
    <source>
        <dbReference type="RuleBase" id="RU000320"/>
    </source>
</evidence>
<dbReference type="NCBIfam" id="NF004441">
    <property type="entry name" value="PRK05777.1-4"/>
    <property type="match status" value="1"/>
</dbReference>
<keyword evidence="4 5" id="KW-0472">Membrane</keyword>
<feature type="transmembrane region" description="Helical" evidence="5">
    <location>
        <begin position="299"/>
        <end position="320"/>
    </location>
</feature>
<keyword evidence="3 5" id="KW-1133">Transmembrane helix</keyword>
<feature type="transmembrane region" description="Helical" evidence="5">
    <location>
        <begin position="164"/>
        <end position="181"/>
    </location>
</feature>
<keyword evidence="8" id="KW-0560">Oxidoreductase</keyword>
<feature type="transmembrane region" description="Helical" evidence="5">
    <location>
        <begin position="48"/>
        <end position="68"/>
    </location>
</feature>
<feature type="transmembrane region" description="Helical" evidence="5">
    <location>
        <begin position="427"/>
        <end position="447"/>
    </location>
</feature>
<keyword evidence="5" id="KW-0813">Transport</keyword>
<feature type="transmembrane region" description="Helical" evidence="5">
    <location>
        <begin position="332"/>
        <end position="351"/>
    </location>
</feature>
<dbReference type="Pfam" id="PF00361">
    <property type="entry name" value="Proton_antipo_M"/>
    <property type="match status" value="1"/>
</dbReference>
<feature type="transmembrane region" description="Helical" evidence="5">
    <location>
        <begin position="88"/>
        <end position="106"/>
    </location>
</feature>
<comment type="subcellular location">
    <subcellularLocation>
        <location evidence="5">Cell membrane</location>
        <topology evidence="5">Multi-pass membrane protein</topology>
    </subcellularLocation>
    <subcellularLocation>
        <location evidence="1">Endomembrane system</location>
        <topology evidence="1">Multi-pass membrane protein</topology>
    </subcellularLocation>
    <subcellularLocation>
        <location evidence="6">Membrane</location>
        <topology evidence="6">Multi-pass membrane protein</topology>
    </subcellularLocation>
</comment>
<dbReference type="InterPro" id="IPR010096">
    <property type="entry name" value="NADH-Q_OxRdtase_suN/2"/>
</dbReference>
<reference evidence="8 9" key="1">
    <citation type="submission" date="2019-04" db="EMBL/GenBank/DDBJ databases">
        <title>Rhodococcus oryzae sp. nov., a novel actinomycete isolated from rhizosphere soil of rice (Oryza sativa L.).</title>
        <authorList>
            <person name="Li C."/>
        </authorList>
    </citation>
    <scope>NUCLEOTIDE SEQUENCE [LARGE SCALE GENOMIC DNA]</scope>
    <source>
        <strain evidence="8 9">NEAU-CX67</strain>
    </source>
</reference>
<feature type="transmembrane region" description="Helical" evidence="5">
    <location>
        <begin position="261"/>
        <end position="287"/>
    </location>
</feature>
<evidence type="ECO:0000256" key="2">
    <source>
        <dbReference type="ARBA" id="ARBA00022692"/>
    </source>
</evidence>
<feature type="transmembrane region" description="Helical" evidence="5">
    <location>
        <begin position="382"/>
        <end position="406"/>
    </location>
</feature>
<dbReference type="RefSeq" id="WP_136909759.1">
    <property type="nucleotide sequence ID" value="NZ_SUMD01000004.1"/>
</dbReference>
<keyword evidence="5" id="KW-1278">Translocase</keyword>